<evidence type="ECO:0000313" key="2">
    <source>
        <dbReference type="Proteomes" id="UP001230908"/>
    </source>
</evidence>
<reference evidence="1 2" key="1">
    <citation type="submission" date="2023-08" db="EMBL/GenBank/DDBJ databases">
        <title>Phytohabitans sansha sp. nov., isolated from marine sediment.</title>
        <authorList>
            <person name="Zhao Y."/>
            <person name="Yi K."/>
        </authorList>
    </citation>
    <scope>NUCLEOTIDE SEQUENCE [LARGE SCALE GENOMIC DNA]</scope>
    <source>
        <strain evidence="1 2">ZYX-F-186</strain>
    </source>
</reference>
<keyword evidence="2" id="KW-1185">Reference proteome</keyword>
<name>A0ABU0ZJS2_9ACTN</name>
<accession>A0ABU0ZJS2</accession>
<comment type="caution">
    <text evidence="1">The sequence shown here is derived from an EMBL/GenBank/DDBJ whole genome shotgun (WGS) entry which is preliminary data.</text>
</comment>
<proteinExistence type="predicted"/>
<dbReference type="Proteomes" id="UP001230908">
    <property type="component" value="Unassembled WGS sequence"/>
</dbReference>
<evidence type="ECO:0000313" key="1">
    <source>
        <dbReference type="EMBL" id="MDQ7907289.1"/>
    </source>
</evidence>
<sequence length="131" mass="13659">MTGYILDDLALVAGLAATAGEHERREMSLLIHDAIHGGPPLDVPALCLSEAATARRSIGGHVADLVASAPSGAVAVREFVRDGGLDHVRAACPALDWAGAHAATRALATGQPIVTMHPDRYRDFAVETMTL</sequence>
<evidence type="ECO:0008006" key="3">
    <source>
        <dbReference type="Google" id="ProtNLM"/>
    </source>
</evidence>
<gene>
    <name evidence="1" type="ORF">RB614_22495</name>
</gene>
<dbReference type="RefSeq" id="WP_308714566.1">
    <property type="nucleotide sequence ID" value="NZ_JAVHUY010000021.1"/>
</dbReference>
<dbReference type="EMBL" id="JAVHUY010000021">
    <property type="protein sequence ID" value="MDQ7907289.1"/>
    <property type="molecule type" value="Genomic_DNA"/>
</dbReference>
<protein>
    <recommendedName>
        <fullName evidence="3">PIN domain-containing protein</fullName>
    </recommendedName>
</protein>
<organism evidence="1 2">
    <name type="scientific">Phytohabitans maris</name>
    <dbReference type="NCBI Taxonomy" id="3071409"/>
    <lineage>
        <taxon>Bacteria</taxon>
        <taxon>Bacillati</taxon>
        <taxon>Actinomycetota</taxon>
        <taxon>Actinomycetes</taxon>
        <taxon>Micromonosporales</taxon>
        <taxon>Micromonosporaceae</taxon>
    </lineage>
</organism>